<organism evidence="1 2">
    <name type="scientific">Sulfitobacter sediminis</name>
    <dbReference type="NCBI Taxonomy" id="3234186"/>
    <lineage>
        <taxon>Bacteria</taxon>
        <taxon>Pseudomonadati</taxon>
        <taxon>Pseudomonadota</taxon>
        <taxon>Alphaproteobacteria</taxon>
        <taxon>Rhodobacterales</taxon>
        <taxon>Roseobacteraceae</taxon>
        <taxon>Sulfitobacter</taxon>
    </lineage>
</organism>
<dbReference type="Gene3D" id="3.30.10.10">
    <property type="entry name" value="Trypsin Inhibitor V, subunit A"/>
    <property type="match status" value="1"/>
</dbReference>
<reference evidence="1 2" key="1">
    <citation type="submission" date="2024-07" db="EMBL/GenBank/DDBJ databases">
        <title>Marimonas sp.nov., isolated from tidal-flat sediment.</title>
        <authorList>
            <person name="Jayan J.N."/>
            <person name="Lee S.S."/>
        </authorList>
    </citation>
    <scope>NUCLEOTIDE SEQUENCE [LARGE SCALE GENOMIC DNA]</scope>
    <source>
        <strain evidence="1 2">MJW-29</strain>
    </source>
</reference>
<dbReference type="Pfam" id="PF11720">
    <property type="entry name" value="Inhibitor_I78"/>
    <property type="match status" value="1"/>
</dbReference>
<dbReference type="EMBL" id="JBFNXX010000006">
    <property type="protein sequence ID" value="MEW9919977.1"/>
    <property type="molecule type" value="Genomic_DNA"/>
</dbReference>
<sequence length="87" mass="9188">MRFLMILGVLALAGCGGPRVLPLTPGPDTCNAAAYQYLLGQPRAAADVLPQPKRIYHITDAITMDHQPERLNAVLDDSGTIGAITCG</sequence>
<keyword evidence="2" id="KW-1185">Reference proteome</keyword>
<dbReference type="PROSITE" id="PS51257">
    <property type="entry name" value="PROKAR_LIPOPROTEIN"/>
    <property type="match status" value="1"/>
</dbReference>
<proteinExistence type="predicted"/>
<name>A0ABV3RLW7_9RHOB</name>
<accession>A0ABV3RLW7</accession>
<gene>
    <name evidence="1" type="ORF">AB2B41_10195</name>
</gene>
<evidence type="ECO:0000313" key="2">
    <source>
        <dbReference type="Proteomes" id="UP001556098"/>
    </source>
</evidence>
<evidence type="ECO:0000313" key="1">
    <source>
        <dbReference type="EMBL" id="MEW9919977.1"/>
    </source>
</evidence>
<comment type="caution">
    <text evidence="1">The sequence shown here is derived from an EMBL/GenBank/DDBJ whole genome shotgun (WGS) entry which is preliminary data.</text>
</comment>
<dbReference type="Proteomes" id="UP001556098">
    <property type="component" value="Unassembled WGS sequence"/>
</dbReference>
<protein>
    <submittedName>
        <fullName evidence="1">I78 family peptidase inhibitor</fullName>
    </submittedName>
</protein>
<dbReference type="RefSeq" id="WP_367877677.1">
    <property type="nucleotide sequence ID" value="NZ_JBFNXX010000006.1"/>
</dbReference>
<dbReference type="InterPro" id="IPR021719">
    <property type="entry name" value="Prot_inh_I78"/>
</dbReference>